<reference evidence="9" key="2">
    <citation type="journal article" date="2023" name="Science">
        <title>Genomic signatures of disease resistance in endangered staghorn corals.</title>
        <authorList>
            <person name="Vollmer S.V."/>
            <person name="Selwyn J.D."/>
            <person name="Despard B.A."/>
            <person name="Roesel C.L."/>
        </authorList>
    </citation>
    <scope>NUCLEOTIDE SEQUENCE</scope>
    <source>
        <strain evidence="9">K2</strain>
    </source>
</reference>
<dbReference type="Proteomes" id="UP001249851">
    <property type="component" value="Unassembled WGS sequence"/>
</dbReference>
<proteinExistence type="predicted"/>
<keyword evidence="1" id="KW-0479">Metal-binding</keyword>
<dbReference type="GO" id="GO:0003677">
    <property type="term" value="F:DNA binding"/>
    <property type="evidence" value="ECO:0007669"/>
    <property type="project" value="UniProtKB-UniRule"/>
</dbReference>
<protein>
    <submittedName>
        <fullName evidence="9">THAP domain-containing protein 11</fullName>
    </submittedName>
</protein>
<dbReference type="PANTHER" id="PTHR23080">
    <property type="entry name" value="THAP DOMAIN PROTEIN"/>
    <property type="match status" value="1"/>
</dbReference>
<feature type="coiled-coil region" evidence="6">
    <location>
        <begin position="137"/>
        <end position="171"/>
    </location>
</feature>
<evidence type="ECO:0000313" key="10">
    <source>
        <dbReference type="Proteomes" id="UP001249851"/>
    </source>
</evidence>
<evidence type="ECO:0000256" key="6">
    <source>
        <dbReference type="SAM" id="Coils"/>
    </source>
</evidence>
<dbReference type="PROSITE" id="PS50950">
    <property type="entry name" value="ZF_THAP"/>
    <property type="match status" value="1"/>
</dbReference>
<reference evidence="9" key="1">
    <citation type="journal article" date="2023" name="G3 (Bethesda)">
        <title>Whole genome assembly and annotation of the endangered Caribbean coral Acropora cervicornis.</title>
        <authorList>
            <person name="Selwyn J.D."/>
            <person name="Vollmer S.V."/>
        </authorList>
    </citation>
    <scope>NUCLEOTIDE SEQUENCE</scope>
    <source>
        <strain evidence="9">K2</strain>
    </source>
</reference>
<sequence>MKMEKHDFCGAPGCSNGRKTRVDLQFYLSPKDINRRKVWLKSILIRRKNFSPTENTKLCSVHFLGRQKSDDIDSASYNPSILKHSRVKAKLTRSTKNSLATTRVSNAPPHAEGKFENRTRKLQKGVPNQWFVLQKTIKCGVRVLQELHRRRKELEEENENHRSKCVLLDQVRLDDRKFQFWTGFPNYEIFTALFNYLEGVGAIGRMRHWRGSEMFSKDPYPKKAARIAKLTPEEELFMVLVRLRVGLTITDLALRQNYFFLPSFGVCLLLNASRGVIPCADSMHFTSKPPVGGLALGS</sequence>
<evidence type="ECO:0000256" key="7">
    <source>
        <dbReference type="SAM" id="MobiDB-lite"/>
    </source>
</evidence>
<accession>A0AAD9URA2</accession>
<evidence type="ECO:0000256" key="5">
    <source>
        <dbReference type="PROSITE-ProRule" id="PRU00309"/>
    </source>
</evidence>
<keyword evidence="10" id="KW-1185">Reference proteome</keyword>
<feature type="compositionally biased region" description="Polar residues" evidence="7">
    <location>
        <begin position="94"/>
        <end position="105"/>
    </location>
</feature>
<dbReference type="GO" id="GO:0008270">
    <property type="term" value="F:zinc ion binding"/>
    <property type="evidence" value="ECO:0007669"/>
    <property type="project" value="UniProtKB-KW"/>
</dbReference>
<evidence type="ECO:0000256" key="2">
    <source>
        <dbReference type="ARBA" id="ARBA00022771"/>
    </source>
</evidence>
<feature type="domain" description="THAP-type" evidence="8">
    <location>
        <begin position="3"/>
        <end position="82"/>
    </location>
</feature>
<keyword evidence="4 5" id="KW-0238">DNA-binding</keyword>
<dbReference type="AlphaFoldDB" id="A0AAD9URA2"/>
<dbReference type="Pfam" id="PF05485">
    <property type="entry name" value="THAP"/>
    <property type="match status" value="1"/>
</dbReference>
<evidence type="ECO:0000256" key="3">
    <source>
        <dbReference type="ARBA" id="ARBA00022833"/>
    </source>
</evidence>
<comment type="caution">
    <text evidence="9">The sequence shown here is derived from an EMBL/GenBank/DDBJ whole genome shotgun (WGS) entry which is preliminary data.</text>
</comment>
<feature type="region of interest" description="Disordered" evidence="7">
    <location>
        <begin position="93"/>
        <end position="113"/>
    </location>
</feature>
<keyword evidence="3" id="KW-0862">Zinc</keyword>
<dbReference type="InterPro" id="IPR006612">
    <property type="entry name" value="THAP_Znf"/>
</dbReference>
<keyword evidence="6" id="KW-0175">Coiled coil</keyword>
<evidence type="ECO:0000256" key="4">
    <source>
        <dbReference type="ARBA" id="ARBA00023125"/>
    </source>
</evidence>
<evidence type="ECO:0000259" key="8">
    <source>
        <dbReference type="PROSITE" id="PS50950"/>
    </source>
</evidence>
<dbReference type="SUPFAM" id="SSF57716">
    <property type="entry name" value="Glucocorticoid receptor-like (DNA-binding domain)"/>
    <property type="match status" value="1"/>
</dbReference>
<gene>
    <name evidence="9" type="ORF">P5673_033318</name>
</gene>
<keyword evidence="2 5" id="KW-0863">Zinc-finger</keyword>
<name>A0AAD9URA2_ACRCE</name>
<evidence type="ECO:0000256" key="1">
    <source>
        <dbReference type="ARBA" id="ARBA00022723"/>
    </source>
</evidence>
<organism evidence="9 10">
    <name type="scientific">Acropora cervicornis</name>
    <name type="common">Staghorn coral</name>
    <dbReference type="NCBI Taxonomy" id="6130"/>
    <lineage>
        <taxon>Eukaryota</taxon>
        <taxon>Metazoa</taxon>
        <taxon>Cnidaria</taxon>
        <taxon>Anthozoa</taxon>
        <taxon>Hexacorallia</taxon>
        <taxon>Scleractinia</taxon>
        <taxon>Astrocoeniina</taxon>
        <taxon>Acroporidae</taxon>
        <taxon>Acropora</taxon>
    </lineage>
</organism>
<dbReference type="EMBL" id="JARQWQ010000239">
    <property type="protein sequence ID" value="KAK2546933.1"/>
    <property type="molecule type" value="Genomic_DNA"/>
</dbReference>
<evidence type="ECO:0000313" key="9">
    <source>
        <dbReference type="EMBL" id="KAK2546933.1"/>
    </source>
</evidence>